<dbReference type="Pfam" id="PF14189">
    <property type="entry name" value="DUF4312"/>
    <property type="match status" value="1"/>
</dbReference>
<protein>
    <recommendedName>
        <fullName evidence="3">DUF4312 family protein</fullName>
    </recommendedName>
</protein>
<accession>A0A0U9HEP3</accession>
<sequence length="124" mass="14750">MENLKAKSENQLKEIVKEFNISGRGKSETLAIQNAFTNLRKEVYASIDGCIVFMEPEAFRIDKMTIKEREEKFLWVFMPKIKREYLVKSTIQVRIRYIDYKEDSVEVIRDGKKRLINRLQENSL</sequence>
<evidence type="ECO:0008006" key="3">
    <source>
        <dbReference type="Google" id="ProtNLM"/>
    </source>
</evidence>
<dbReference type="STRING" id="224999.GCA_001485475_01311"/>
<evidence type="ECO:0000313" key="2">
    <source>
        <dbReference type="Proteomes" id="UP000062160"/>
    </source>
</evidence>
<proteinExistence type="predicted"/>
<keyword evidence="2" id="KW-1185">Reference proteome</keyword>
<gene>
    <name evidence="1" type="ORF">TSYNT_7315</name>
</gene>
<organism evidence="1">
    <name type="scientific">Tepidanaerobacter syntrophicus</name>
    <dbReference type="NCBI Taxonomy" id="224999"/>
    <lineage>
        <taxon>Bacteria</taxon>
        <taxon>Bacillati</taxon>
        <taxon>Bacillota</taxon>
        <taxon>Clostridia</taxon>
        <taxon>Thermosediminibacterales</taxon>
        <taxon>Tepidanaerobacteraceae</taxon>
        <taxon>Tepidanaerobacter</taxon>
    </lineage>
</organism>
<dbReference type="RefSeq" id="WP_059032693.1">
    <property type="nucleotide sequence ID" value="NZ_BSDW01000001.1"/>
</dbReference>
<name>A0A0U9HEP3_9FIRM</name>
<reference evidence="1" key="1">
    <citation type="journal article" date="2016" name="Genome Announc.">
        <title>Draft Genome Sequence of the Syntrophic Lactate-Degrading Bacterium Tepidanaerobacter syntrophicus JLT.</title>
        <authorList>
            <person name="Matsuura N."/>
            <person name="Ohashi A."/>
            <person name="Tourlousse D.M."/>
            <person name="Sekiguchi Y."/>
        </authorList>
    </citation>
    <scope>NUCLEOTIDE SEQUENCE [LARGE SCALE GENOMIC DNA]</scope>
    <source>
        <strain evidence="1">JL</strain>
    </source>
</reference>
<dbReference type="OrthoDB" id="4202626at2"/>
<dbReference type="InterPro" id="IPR020037">
    <property type="entry name" value="DUF4312"/>
</dbReference>
<dbReference type="EMBL" id="DF977001">
    <property type="protein sequence ID" value="GAQ25296.1"/>
    <property type="molecule type" value="Genomic_DNA"/>
</dbReference>
<dbReference type="Proteomes" id="UP000062160">
    <property type="component" value="Unassembled WGS sequence"/>
</dbReference>
<evidence type="ECO:0000313" key="1">
    <source>
        <dbReference type="EMBL" id="GAQ25296.1"/>
    </source>
</evidence>
<dbReference type="AlphaFoldDB" id="A0A0U9HEP3"/>